<gene>
    <name evidence="3" type="ORF">HXA33_04600</name>
</gene>
<comment type="similarity">
    <text evidence="1">Belongs to the NAD(P)-dependent epimerase/dehydratase family.</text>
</comment>
<dbReference type="RefSeq" id="WP_257820554.1">
    <property type="nucleotide sequence ID" value="NZ_JABXYM010000001.1"/>
</dbReference>
<dbReference type="PANTHER" id="PTHR43000">
    <property type="entry name" value="DTDP-D-GLUCOSE 4,6-DEHYDRATASE-RELATED"/>
    <property type="match status" value="1"/>
</dbReference>
<name>A0A9Q4B0C2_SALAG</name>
<reference evidence="3" key="1">
    <citation type="submission" date="2020-06" db="EMBL/GenBank/DDBJ databases">
        <title>Insight into the genomes of haloalkaliphilic bacilli from Kenyan soda lakes.</title>
        <authorList>
            <person name="Mwirichia R."/>
            <person name="Villamizar G.C."/>
            <person name="Poehlein A."/>
            <person name="Mugweru J."/>
            <person name="Kipnyargis A."/>
            <person name="Kiplimo D."/>
            <person name="Orwa P."/>
            <person name="Daniel R."/>
        </authorList>
    </citation>
    <scope>NUCLEOTIDE SEQUENCE</scope>
    <source>
        <strain evidence="3">B1096_S55</strain>
    </source>
</reference>
<dbReference type="EMBL" id="JABXYM010000001">
    <property type="protein sequence ID" value="MCR6095816.1"/>
    <property type="molecule type" value="Genomic_DNA"/>
</dbReference>
<comment type="caution">
    <text evidence="3">The sequence shown here is derived from an EMBL/GenBank/DDBJ whole genome shotgun (WGS) entry which is preliminary data.</text>
</comment>
<proteinExistence type="inferred from homology"/>
<dbReference type="Proteomes" id="UP001057753">
    <property type="component" value="Unassembled WGS sequence"/>
</dbReference>
<sequence>MNMGHVLVTGGAGFIGSQLVNELIPVTDKITIIDDLSTGNEKVIPESANITFYKKSILNTDFFQSVFKDVDYIFHLAARNLALSVGNVKKDLEINILGTLNMLEYARKYGGNLKRFVYASTSSIYGNATSFPTMESEKDLTSPYSTSKYSAEQYCMLYKSMYDVPTVILRLSNVFGRGQLPTNPYCGVVAKFYEAINTNQPLIIYGDGSQTRDFTYIDDVLQAFILSALNPRAIGDVFNVGTGKETSVLQLAKMVVDIYQVPDCAYVYKEKRVIDTVGRRCLSIKHISDLIDWQPKHDLYTGLERTAAWYNTTAI</sequence>
<evidence type="ECO:0000313" key="3">
    <source>
        <dbReference type="EMBL" id="MCR6095816.1"/>
    </source>
</evidence>
<keyword evidence="4" id="KW-1185">Reference proteome</keyword>
<dbReference type="AlphaFoldDB" id="A0A9Q4B0C2"/>
<dbReference type="Gene3D" id="3.40.50.720">
    <property type="entry name" value="NAD(P)-binding Rossmann-like Domain"/>
    <property type="match status" value="1"/>
</dbReference>
<dbReference type="InterPro" id="IPR001509">
    <property type="entry name" value="Epimerase_deHydtase"/>
</dbReference>
<evidence type="ECO:0000256" key="1">
    <source>
        <dbReference type="ARBA" id="ARBA00007637"/>
    </source>
</evidence>
<dbReference type="Pfam" id="PF01370">
    <property type="entry name" value="Epimerase"/>
    <property type="match status" value="1"/>
</dbReference>
<accession>A0A9Q4B0C2</accession>
<evidence type="ECO:0000313" key="4">
    <source>
        <dbReference type="Proteomes" id="UP001057753"/>
    </source>
</evidence>
<feature type="domain" description="NAD-dependent epimerase/dehydratase" evidence="2">
    <location>
        <begin position="6"/>
        <end position="241"/>
    </location>
</feature>
<organism evidence="3 4">
    <name type="scientific">Salipaludibacillus agaradhaerens</name>
    <name type="common">Bacillus agaradhaerens</name>
    <dbReference type="NCBI Taxonomy" id="76935"/>
    <lineage>
        <taxon>Bacteria</taxon>
        <taxon>Bacillati</taxon>
        <taxon>Bacillota</taxon>
        <taxon>Bacilli</taxon>
        <taxon>Bacillales</taxon>
        <taxon>Bacillaceae</taxon>
    </lineage>
</organism>
<protein>
    <submittedName>
        <fullName evidence="3">NAD-dependent epimerase/dehydratase family protein</fullName>
    </submittedName>
</protein>
<dbReference type="SUPFAM" id="SSF51735">
    <property type="entry name" value="NAD(P)-binding Rossmann-fold domains"/>
    <property type="match status" value="1"/>
</dbReference>
<evidence type="ECO:0000259" key="2">
    <source>
        <dbReference type="Pfam" id="PF01370"/>
    </source>
</evidence>
<dbReference type="InterPro" id="IPR036291">
    <property type="entry name" value="NAD(P)-bd_dom_sf"/>
</dbReference>